<dbReference type="Pfam" id="PF00069">
    <property type="entry name" value="Pkinase"/>
    <property type="match status" value="1"/>
</dbReference>
<dbReference type="SMART" id="SM00220">
    <property type="entry name" value="S_TKc"/>
    <property type="match status" value="1"/>
</dbReference>
<dbReference type="GO" id="GO:0004674">
    <property type="term" value="F:protein serine/threonine kinase activity"/>
    <property type="evidence" value="ECO:0007669"/>
    <property type="project" value="TreeGrafter"/>
</dbReference>
<dbReference type="Proteomes" id="UP000800094">
    <property type="component" value="Unassembled WGS sequence"/>
</dbReference>
<sequence length="332" mass="37558">MALRIGQTLRGARWNYLLVETLGNHTASSNVFKAEIVPRAESQLPRKWAVIKTSSEKEILGMLKHEHDCYMNPAIHSSWHFRAMYDAINVHSSSANESPYCLAFEWMDCTLKDVSSEPHRRNSVLFKSISKAVLGALADLKSQQLVHTDIKNDNILISGVDGPSPVVKLGDLGLMRSEGFNEYSVQPLAMRAPEVWLGIGCFHCSDVWAFAVTLFDWISPLVFGANDMPQGHWPHPWAMAKLLRLFPGSVTIHPTDPNYQGYFRIAQLIEKSGYGDSIGPKCFETLPFEEELRKMDIPPALSDFFRYLFVVDFRRRPTVVDVLSSQQFQRLG</sequence>
<dbReference type="AlphaFoldDB" id="A0A6A6J3R3"/>
<keyword evidence="2" id="KW-0418">Kinase</keyword>
<evidence type="ECO:0000259" key="1">
    <source>
        <dbReference type="PROSITE" id="PS50011"/>
    </source>
</evidence>
<dbReference type="PROSITE" id="PS00108">
    <property type="entry name" value="PROTEIN_KINASE_ST"/>
    <property type="match status" value="1"/>
</dbReference>
<evidence type="ECO:0000313" key="2">
    <source>
        <dbReference type="EMBL" id="KAF2257465.1"/>
    </source>
</evidence>
<dbReference type="EMBL" id="ML987189">
    <property type="protein sequence ID" value="KAF2257465.1"/>
    <property type="molecule type" value="Genomic_DNA"/>
</dbReference>
<dbReference type="GO" id="GO:0005524">
    <property type="term" value="F:ATP binding"/>
    <property type="evidence" value="ECO:0007669"/>
    <property type="project" value="InterPro"/>
</dbReference>
<keyword evidence="3" id="KW-1185">Reference proteome</keyword>
<dbReference type="SUPFAM" id="SSF56112">
    <property type="entry name" value="Protein kinase-like (PK-like)"/>
    <property type="match status" value="1"/>
</dbReference>
<organism evidence="2 3">
    <name type="scientific">Trematosphaeria pertusa</name>
    <dbReference type="NCBI Taxonomy" id="390896"/>
    <lineage>
        <taxon>Eukaryota</taxon>
        <taxon>Fungi</taxon>
        <taxon>Dikarya</taxon>
        <taxon>Ascomycota</taxon>
        <taxon>Pezizomycotina</taxon>
        <taxon>Dothideomycetes</taxon>
        <taxon>Pleosporomycetidae</taxon>
        <taxon>Pleosporales</taxon>
        <taxon>Massarineae</taxon>
        <taxon>Trematosphaeriaceae</taxon>
        <taxon>Trematosphaeria</taxon>
    </lineage>
</organism>
<evidence type="ECO:0000313" key="3">
    <source>
        <dbReference type="Proteomes" id="UP000800094"/>
    </source>
</evidence>
<dbReference type="GeneID" id="54577968"/>
<dbReference type="PROSITE" id="PS50011">
    <property type="entry name" value="PROTEIN_KINASE_DOM"/>
    <property type="match status" value="1"/>
</dbReference>
<dbReference type="InterPro" id="IPR008271">
    <property type="entry name" value="Ser/Thr_kinase_AS"/>
</dbReference>
<dbReference type="OrthoDB" id="5979581at2759"/>
<protein>
    <submittedName>
        <fullName evidence="2">Kinase-like protein</fullName>
    </submittedName>
</protein>
<dbReference type="InterPro" id="IPR000719">
    <property type="entry name" value="Prot_kinase_dom"/>
</dbReference>
<dbReference type="RefSeq" id="XP_033692469.1">
    <property type="nucleotide sequence ID" value="XM_033824638.1"/>
</dbReference>
<keyword evidence="2" id="KW-0808">Transferase</keyword>
<reference evidence="2" key="1">
    <citation type="journal article" date="2020" name="Stud. Mycol.">
        <title>101 Dothideomycetes genomes: a test case for predicting lifestyles and emergence of pathogens.</title>
        <authorList>
            <person name="Haridas S."/>
            <person name="Albert R."/>
            <person name="Binder M."/>
            <person name="Bloem J."/>
            <person name="Labutti K."/>
            <person name="Salamov A."/>
            <person name="Andreopoulos B."/>
            <person name="Baker S."/>
            <person name="Barry K."/>
            <person name="Bills G."/>
            <person name="Bluhm B."/>
            <person name="Cannon C."/>
            <person name="Castanera R."/>
            <person name="Culley D."/>
            <person name="Daum C."/>
            <person name="Ezra D."/>
            <person name="Gonzalez J."/>
            <person name="Henrissat B."/>
            <person name="Kuo A."/>
            <person name="Liang C."/>
            <person name="Lipzen A."/>
            <person name="Lutzoni F."/>
            <person name="Magnuson J."/>
            <person name="Mondo S."/>
            <person name="Nolan M."/>
            <person name="Ohm R."/>
            <person name="Pangilinan J."/>
            <person name="Park H.-J."/>
            <person name="Ramirez L."/>
            <person name="Alfaro M."/>
            <person name="Sun H."/>
            <person name="Tritt A."/>
            <person name="Yoshinaga Y."/>
            <person name="Zwiers L.-H."/>
            <person name="Turgeon B."/>
            <person name="Goodwin S."/>
            <person name="Spatafora J."/>
            <person name="Crous P."/>
            <person name="Grigoriev I."/>
        </authorList>
    </citation>
    <scope>NUCLEOTIDE SEQUENCE</scope>
    <source>
        <strain evidence="2">CBS 122368</strain>
    </source>
</reference>
<proteinExistence type="predicted"/>
<name>A0A6A6J3R3_9PLEO</name>
<feature type="domain" description="Protein kinase" evidence="1">
    <location>
        <begin position="1"/>
        <end position="329"/>
    </location>
</feature>
<dbReference type="PANTHER" id="PTHR24359:SF1">
    <property type="entry name" value="INHIBITOR OF NUCLEAR FACTOR KAPPA-B KINASE EPSILON SUBUNIT HOMOLOG 1-RELATED"/>
    <property type="match status" value="1"/>
</dbReference>
<gene>
    <name evidence="2" type="ORF">BU26DRAFT_446941</name>
</gene>
<dbReference type="PANTHER" id="PTHR24359">
    <property type="entry name" value="SERINE/THREONINE-PROTEIN KINASE SBK1"/>
    <property type="match status" value="1"/>
</dbReference>
<accession>A0A6A6J3R3</accession>
<dbReference type="InterPro" id="IPR011009">
    <property type="entry name" value="Kinase-like_dom_sf"/>
</dbReference>
<dbReference type="Gene3D" id="1.10.510.10">
    <property type="entry name" value="Transferase(Phosphotransferase) domain 1"/>
    <property type="match status" value="1"/>
</dbReference>